<gene>
    <name evidence="2" type="ORF">SAMN05421810_10961</name>
</gene>
<proteinExistence type="predicted"/>
<name>A0A1I5ZD39_9PSEU</name>
<protein>
    <submittedName>
        <fullName evidence="2">Uncharacterized protein</fullName>
    </submittedName>
</protein>
<evidence type="ECO:0000256" key="1">
    <source>
        <dbReference type="SAM" id="Phobius"/>
    </source>
</evidence>
<evidence type="ECO:0000313" key="3">
    <source>
        <dbReference type="Proteomes" id="UP000198727"/>
    </source>
</evidence>
<dbReference type="RefSeq" id="WP_166677815.1">
    <property type="nucleotide sequence ID" value="NZ_FOWW01000009.1"/>
</dbReference>
<keyword evidence="3" id="KW-1185">Reference proteome</keyword>
<organism evidence="2 3">
    <name type="scientific">Amycolatopsis arida</name>
    <dbReference type="NCBI Taxonomy" id="587909"/>
    <lineage>
        <taxon>Bacteria</taxon>
        <taxon>Bacillati</taxon>
        <taxon>Actinomycetota</taxon>
        <taxon>Actinomycetes</taxon>
        <taxon>Pseudonocardiales</taxon>
        <taxon>Pseudonocardiaceae</taxon>
        <taxon>Amycolatopsis</taxon>
    </lineage>
</organism>
<sequence>MGVSGLFYLAHSLDKGVADPRLFAAGSLAVAVSVVAFGVTASPRRNAYARS</sequence>
<feature type="transmembrane region" description="Helical" evidence="1">
    <location>
        <begin position="22"/>
        <end position="41"/>
    </location>
</feature>
<dbReference type="AlphaFoldDB" id="A0A1I5ZD39"/>
<keyword evidence="1" id="KW-1133">Transmembrane helix</keyword>
<evidence type="ECO:0000313" key="2">
    <source>
        <dbReference type="EMBL" id="SFQ54389.1"/>
    </source>
</evidence>
<keyword evidence="1" id="KW-0472">Membrane</keyword>
<accession>A0A1I5ZD39</accession>
<keyword evidence="1" id="KW-0812">Transmembrane</keyword>
<reference evidence="3" key="1">
    <citation type="submission" date="2016-10" db="EMBL/GenBank/DDBJ databases">
        <authorList>
            <person name="Varghese N."/>
            <person name="Submissions S."/>
        </authorList>
    </citation>
    <scope>NUCLEOTIDE SEQUENCE [LARGE SCALE GENOMIC DNA]</scope>
    <source>
        <strain evidence="3">CGMCC 4.5579</strain>
    </source>
</reference>
<dbReference type="Proteomes" id="UP000198727">
    <property type="component" value="Unassembled WGS sequence"/>
</dbReference>
<dbReference type="EMBL" id="FOWW01000009">
    <property type="protein sequence ID" value="SFQ54389.1"/>
    <property type="molecule type" value="Genomic_DNA"/>
</dbReference>
<dbReference type="STRING" id="587909.SAMN05421810_10961"/>